<accession>A0A422QD19</accession>
<comment type="caution">
    <text evidence="1">The sequence shown here is derived from an EMBL/GenBank/DDBJ whole genome shotgun (WGS) entry which is preliminary data.</text>
</comment>
<dbReference type="AlphaFoldDB" id="A0A422QD19"/>
<sequence>MPVDQLDRALAARAADHEEATPAPLAENIAAEPRTAAAKCPECGARALHKVDGCARCAECHYIGSCG</sequence>
<organism evidence="1 2">
    <name type="scientific">Massilia aurea</name>
    <dbReference type="NCBI Taxonomy" id="373040"/>
    <lineage>
        <taxon>Bacteria</taxon>
        <taxon>Pseudomonadati</taxon>
        <taxon>Pseudomonadota</taxon>
        <taxon>Betaproteobacteria</taxon>
        <taxon>Burkholderiales</taxon>
        <taxon>Oxalobacteraceae</taxon>
        <taxon>Telluria group</taxon>
        <taxon>Massilia</taxon>
    </lineage>
</organism>
<keyword evidence="2" id="KW-1185">Reference proteome</keyword>
<dbReference type="EMBL" id="JSAB01000445">
    <property type="protein sequence ID" value="RNF27882.1"/>
    <property type="molecule type" value="Genomic_DNA"/>
</dbReference>
<evidence type="ECO:0000313" key="2">
    <source>
        <dbReference type="Proteomes" id="UP000283254"/>
    </source>
</evidence>
<reference evidence="1" key="1">
    <citation type="submission" date="2014-10" db="EMBL/GenBank/DDBJ databases">
        <title>Massilia sp. genome.</title>
        <authorList>
            <person name="Xu B."/>
            <person name="Dai L."/>
            <person name="Huang Z."/>
        </authorList>
    </citation>
    <scope>NUCLEOTIDE SEQUENCE [LARGE SCALE GENOMIC DNA]</scope>
    <source>
        <strain evidence="1">CFS-1</strain>
    </source>
</reference>
<evidence type="ECO:0000313" key="1">
    <source>
        <dbReference type="EMBL" id="RNF27882.1"/>
    </source>
</evidence>
<protein>
    <submittedName>
        <fullName evidence="1">Uncharacterized protein</fullName>
    </submittedName>
</protein>
<gene>
    <name evidence="1" type="ORF">NM04_26100</name>
</gene>
<proteinExistence type="predicted"/>
<dbReference type="Proteomes" id="UP000283254">
    <property type="component" value="Unassembled WGS sequence"/>
</dbReference>
<name>A0A422QD19_9BURK</name>